<dbReference type="Proteomes" id="UP001163603">
    <property type="component" value="Chromosome 14"/>
</dbReference>
<organism evidence="1 2">
    <name type="scientific">Pistacia integerrima</name>
    <dbReference type="NCBI Taxonomy" id="434235"/>
    <lineage>
        <taxon>Eukaryota</taxon>
        <taxon>Viridiplantae</taxon>
        <taxon>Streptophyta</taxon>
        <taxon>Embryophyta</taxon>
        <taxon>Tracheophyta</taxon>
        <taxon>Spermatophyta</taxon>
        <taxon>Magnoliopsida</taxon>
        <taxon>eudicotyledons</taxon>
        <taxon>Gunneridae</taxon>
        <taxon>Pentapetalae</taxon>
        <taxon>rosids</taxon>
        <taxon>malvids</taxon>
        <taxon>Sapindales</taxon>
        <taxon>Anacardiaceae</taxon>
        <taxon>Pistacia</taxon>
    </lineage>
</organism>
<evidence type="ECO:0000313" key="2">
    <source>
        <dbReference type="Proteomes" id="UP001163603"/>
    </source>
</evidence>
<dbReference type="EMBL" id="CM047749">
    <property type="protein sequence ID" value="KAJ0010765.1"/>
    <property type="molecule type" value="Genomic_DNA"/>
</dbReference>
<keyword evidence="2" id="KW-1185">Reference proteome</keyword>
<reference evidence="2" key="1">
    <citation type="journal article" date="2023" name="G3 (Bethesda)">
        <title>Genome assembly and association tests identify interacting loci associated with vigor, precocity, and sex in interspecific pistachio rootstocks.</title>
        <authorList>
            <person name="Palmer W."/>
            <person name="Jacygrad E."/>
            <person name="Sagayaradj S."/>
            <person name="Cavanaugh K."/>
            <person name="Han R."/>
            <person name="Bertier L."/>
            <person name="Beede B."/>
            <person name="Kafkas S."/>
            <person name="Golino D."/>
            <person name="Preece J."/>
            <person name="Michelmore R."/>
        </authorList>
    </citation>
    <scope>NUCLEOTIDE SEQUENCE [LARGE SCALE GENOMIC DNA]</scope>
</reference>
<evidence type="ECO:0000313" key="1">
    <source>
        <dbReference type="EMBL" id="KAJ0010765.1"/>
    </source>
</evidence>
<proteinExistence type="predicted"/>
<name>A0ACC0X611_9ROSI</name>
<sequence>MELKEILHMNRGEGETSYANNSLIQVSLLSLTQIISEIFIADVLQDPTQYFWSGRSLTSFMNRYAQGTKRVVTPVLDSWLECLELSMGHSSLTIFFILFILLAVFNGGLRLAIFISSVSPIIFTPDYDYSSCWFLEEKSNCKG</sequence>
<comment type="caution">
    <text evidence="1">The sequence shown here is derived from an EMBL/GenBank/DDBJ whole genome shotgun (WGS) entry which is preliminary data.</text>
</comment>
<gene>
    <name evidence="1" type="ORF">Pint_34740</name>
</gene>
<accession>A0ACC0X611</accession>
<protein>
    <submittedName>
        <fullName evidence="1">Uncharacterized protein</fullName>
    </submittedName>
</protein>